<dbReference type="OrthoDB" id="6417095at2759"/>
<name>A0A8X6U4V8_NEPPI</name>
<comment type="caution">
    <text evidence="5">The sequence shown here is derived from an EMBL/GenBank/DDBJ whole genome shotgun (WGS) entry which is preliminary data.</text>
</comment>
<accession>A0A8X6U4V8</accession>
<dbReference type="Proteomes" id="UP000887013">
    <property type="component" value="Unassembled WGS sequence"/>
</dbReference>
<dbReference type="InterPro" id="IPR032675">
    <property type="entry name" value="LRR_dom_sf"/>
</dbReference>
<dbReference type="EMBL" id="BMAW01118563">
    <property type="protein sequence ID" value="GFT80511.1"/>
    <property type="molecule type" value="Genomic_DNA"/>
</dbReference>
<dbReference type="AlphaFoldDB" id="A0A8X6U4V8"/>
<reference evidence="5" key="1">
    <citation type="submission" date="2020-08" db="EMBL/GenBank/DDBJ databases">
        <title>Multicomponent nature underlies the extraordinary mechanical properties of spider dragline silk.</title>
        <authorList>
            <person name="Kono N."/>
            <person name="Nakamura H."/>
            <person name="Mori M."/>
            <person name="Yoshida Y."/>
            <person name="Ohtoshi R."/>
            <person name="Malay A.D."/>
            <person name="Moran D.A.P."/>
            <person name="Tomita M."/>
            <person name="Numata K."/>
            <person name="Arakawa K."/>
        </authorList>
    </citation>
    <scope>NUCLEOTIDE SEQUENCE</scope>
</reference>
<keyword evidence="1" id="KW-0433">Leucine-rich repeat</keyword>
<keyword evidence="3" id="KW-0677">Repeat</keyword>
<dbReference type="PANTHER" id="PTHR24369:SF210">
    <property type="entry name" value="CHAOPTIN-RELATED"/>
    <property type="match status" value="1"/>
</dbReference>
<dbReference type="InterPro" id="IPR000483">
    <property type="entry name" value="Cys-rich_flank_reg_C"/>
</dbReference>
<keyword evidence="2" id="KW-0732">Signal</keyword>
<evidence type="ECO:0000259" key="4">
    <source>
        <dbReference type="SMART" id="SM00082"/>
    </source>
</evidence>
<proteinExistence type="predicted"/>
<evidence type="ECO:0000256" key="3">
    <source>
        <dbReference type="ARBA" id="ARBA00022737"/>
    </source>
</evidence>
<evidence type="ECO:0000313" key="5">
    <source>
        <dbReference type="EMBL" id="GFT80511.1"/>
    </source>
</evidence>
<organism evidence="5 6">
    <name type="scientific">Nephila pilipes</name>
    <name type="common">Giant wood spider</name>
    <name type="synonym">Nephila maculata</name>
    <dbReference type="NCBI Taxonomy" id="299642"/>
    <lineage>
        <taxon>Eukaryota</taxon>
        <taxon>Metazoa</taxon>
        <taxon>Ecdysozoa</taxon>
        <taxon>Arthropoda</taxon>
        <taxon>Chelicerata</taxon>
        <taxon>Arachnida</taxon>
        <taxon>Araneae</taxon>
        <taxon>Araneomorphae</taxon>
        <taxon>Entelegynae</taxon>
        <taxon>Araneoidea</taxon>
        <taxon>Nephilidae</taxon>
        <taxon>Nephila</taxon>
    </lineage>
</organism>
<dbReference type="InterPro" id="IPR001611">
    <property type="entry name" value="Leu-rich_rpt"/>
</dbReference>
<feature type="domain" description="LRRCT" evidence="4">
    <location>
        <begin position="260"/>
        <end position="307"/>
    </location>
</feature>
<dbReference type="SMART" id="SM00082">
    <property type="entry name" value="LRRCT"/>
    <property type="match status" value="1"/>
</dbReference>
<dbReference type="InterPro" id="IPR050541">
    <property type="entry name" value="LRR_TM_domain-containing"/>
</dbReference>
<evidence type="ECO:0000256" key="2">
    <source>
        <dbReference type="ARBA" id="ARBA00022729"/>
    </source>
</evidence>
<gene>
    <name evidence="5" type="primary">AVEN_211223_1</name>
    <name evidence="5" type="ORF">NPIL_242682</name>
</gene>
<evidence type="ECO:0000313" key="6">
    <source>
        <dbReference type="Proteomes" id="UP000887013"/>
    </source>
</evidence>
<sequence>MKIQDVSSVEVKEKGCPPAQLVAPCICSAGPHPHLTCENIDDVEVLRKIFEKTSKYMFKEVHIEFSVLQYLPHDMFQGVDIRELHLKNVTLVQLFDEPPQNLQTVEILHIENTNVFRGMTWELLQNFTRLRILNIYFNSIPSLGSDFSDQVSDSLEQISFYDTETELLKPGVFMGYRDLDKVAFDRCGITTLTRNIFRRPSNIRFIYFNYNKIKVIPNDMFVEMPLLETLSLRENEIVTLPAPAFDGTLSTIKYLLLEGNPLTCDCRLHWLFRNKPERLSGTCDSPSGYRGLELKDFKMQNLNTPCESSIVRNRAGTLLSAPSG</sequence>
<keyword evidence="6" id="KW-1185">Reference proteome</keyword>
<evidence type="ECO:0000256" key="1">
    <source>
        <dbReference type="ARBA" id="ARBA00022614"/>
    </source>
</evidence>
<dbReference type="Pfam" id="PF13855">
    <property type="entry name" value="LRR_8"/>
    <property type="match status" value="1"/>
</dbReference>
<protein>
    <submittedName>
        <fullName evidence="5">LRRCT domain-containing protein</fullName>
    </submittedName>
</protein>
<dbReference type="Gene3D" id="3.80.10.10">
    <property type="entry name" value="Ribonuclease Inhibitor"/>
    <property type="match status" value="1"/>
</dbReference>
<dbReference type="GO" id="GO:0005886">
    <property type="term" value="C:plasma membrane"/>
    <property type="evidence" value="ECO:0007669"/>
    <property type="project" value="TreeGrafter"/>
</dbReference>
<dbReference type="PANTHER" id="PTHR24369">
    <property type="entry name" value="ANTIGEN BSP, PUTATIVE-RELATED"/>
    <property type="match status" value="1"/>
</dbReference>
<dbReference type="SUPFAM" id="SSF52058">
    <property type="entry name" value="L domain-like"/>
    <property type="match status" value="1"/>
</dbReference>